<dbReference type="InterPro" id="IPR002938">
    <property type="entry name" value="FAD-bd"/>
</dbReference>
<evidence type="ECO:0000256" key="6">
    <source>
        <dbReference type="HAMAP-Rule" id="MF_01652"/>
    </source>
</evidence>
<feature type="binding site" evidence="6">
    <location>
        <begin position="24"/>
        <end position="53"/>
    </location>
    <ligand>
        <name>FAD</name>
        <dbReference type="ChEBI" id="CHEBI:57692"/>
    </ligand>
</feature>
<feature type="binding site" evidence="6">
    <location>
        <begin position="292"/>
        <end position="302"/>
    </location>
    <ligand>
        <name>FAD</name>
        <dbReference type="ChEBI" id="CHEBI:57692"/>
    </ligand>
</feature>
<dbReference type="PANTHER" id="PTHR43476:SF3">
    <property type="entry name" value="FAD-BINDING MONOOXYGENASE"/>
    <property type="match status" value="1"/>
</dbReference>
<evidence type="ECO:0000256" key="5">
    <source>
        <dbReference type="ARBA" id="ARBA00023027"/>
    </source>
</evidence>
<evidence type="ECO:0000256" key="3">
    <source>
        <dbReference type="ARBA" id="ARBA00022827"/>
    </source>
</evidence>
<protein>
    <recommendedName>
        <fullName evidence="6">3-(3-hydroxy-phenyl)propionate/3-hydroxycinnamic acid hydroxylase</fullName>
        <shortName evidence="6">3-HCI hydroxylase</shortName>
        <shortName evidence="6">3-HPP hydroxylase</shortName>
        <ecNumber evidence="6">1.14.13.127</ecNumber>
    </recommendedName>
</protein>
<comment type="catalytic activity">
    <reaction evidence="6">
        <text>(2E)-3-(3-hydroxyphenyl)prop-2-enoate + NADH + O2 + H(+) = (2E)-3-(2,3-dihydroxyphenyl)prop-2-enoate + NAD(+) + H2O</text>
        <dbReference type="Rhea" id="RHEA:27846"/>
        <dbReference type="ChEBI" id="CHEBI:15377"/>
        <dbReference type="ChEBI" id="CHEBI:15378"/>
        <dbReference type="ChEBI" id="CHEBI:15379"/>
        <dbReference type="ChEBI" id="CHEBI:47928"/>
        <dbReference type="ChEBI" id="CHEBI:57540"/>
        <dbReference type="ChEBI" id="CHEBI:57945"/>
        <dbReference type="ChEBI" id="CHEBI:58642"/>
        <dbReference type="EC" id="1.14.13.127"/>
    </reaction>
</comment>
<dbReference type="GO" id="GO:0019380">
    <property type="term" value="P:3-phenylpropionate catabolic process"/>
    <property type="evidence" value="ECO:0007669"/>
    <property type="project" value="UniProtKB-UniPathway"/>
</dbReference>
<dbReference type="GO" id="GO:0008688">
    <property type="term" value="F:3-(3-hydroxyphenyl)propionate hydroxylase activity"/>
    <property type="evidence" value="ECO:0007669"/>
    <property type="project" value="UniProtKB-UniRule"/>
</dbReference>
<dbReference type="GO" id="GO:0071949">
    <property type="term" value="F:FAD binding"/>
    <property type="evidence" value="ECO:0007669"/>
    <property type="project" value="InterPro"/>
</dbReference>
<keyword evidence="4 6" id="KW-0560">Oxidoreductase</keyword>
<dbReference type="RefSeq" id="WP_094068372.1">
    <property type="nucleotide sequence ID" value="NZ_CABPSX010000013.1"/>
</dbReference>
<dbReference type="EMBL" id="CABPSX010000013">
    <property type="protein sequence ID" value="VVG73814.1"/>
    <property type="molecule type" value="Genomic_DNA"/>
</dbReference>
<evidence type="ECO:0000313" key="9">
    <source>
        <dbReference type="Proteomes" id="UP000364291"/>
    </source>
</evidence>
<dbReference type="AlphaFoldDB" id="A0A5E5PBU1"/>
<comment type="pathway">
    <text evidence="6">Aromatic compound metabolism; 3-phenylpropanoate degradation.</text>
</comment>
<dbReference type="Gene3D" id="3.30.70.2450">
    <property type="match status" value="1"/>
</dbReference>
<dbReference type="NCBIfam" id="NF004829">
    <property type="entry name" value="PRK06183.1-3"/>
    <property type="match status" value="1"/>
</dbReference>
<dbReference type="GO" id="GO:0019622">
    <property type="term" value="P:3-(3-hydroxy)phenylpropionate catabolic process"/>
    <property type="evidence" value="ECO:0007669"/>
    <property type="project" value="UniProtKB-UniRule"/>
</dbReference>
<gene>
    <name evidence="8" type="primary">mhpA_2</name>
    <name evidence="6" type="synonym">mhpA</name>
    <name evidence="8" type="ORF">PAP18089_04823</name>
</gene>
<comment type="function">
    <text evidence="6">Catalyzes the insertion of one atom of molecular oxygen into position 2 of the phenyl ring of 3-(3-hydroxyphenyl)propionate (3-HPP) and hydroxycinnamic acid (3HCI).</text>
</comment>
<keyword evidence="3 6" id="KW-0274">FAD</keyword>
<dbReference type="PANTHER" id="PTHR43476">
    <property type="entry name" value="3-(3-HYDROXY-PHENYL)PROPIONATE/3-HYDROXYCINNAMIC ACID HYDROXYLASE"/>
    <property type="match status" value="1"/>
</dbReference>
<evidence type="ECO:0000256" key="2">
    <source>
        <dbReference type="ARBA" id="ARBA00022797"/>
    </source>
</evidence>
<organism evidence="8 9">
    <name type="scientific">Pandoraea apista</name>
    <dbReference type="NCBI Taxonomy" id="93218"/>
    <lineage>
        <taxon>Bacteria</taxon>
        <taxon>Pseudomonadati</taxon>
        <taxon>Pseudomonadota</taxon>
        <taxon>Betaproteobacteria</taxon>
        <taxon>Burkholderiales</taxon>
        <taxon>Burkholderiaceae</taxon>
        <taxon>Pandoraea</taxon>
    </lineage>
</organism>
<dbReference type="OrthoDB" id="3443359at2"/>
<dbReference type="EC" id="1.14.13.127" evidence="6"/>
<reference evidence="8 9" key="1">
    <citation type="submission" date="2019-08" db="EMBL/GenBank/DDBJ databases">
        <authorList>
            <person name="Peeters C."/>
        </authorList>
    </citation>
    <scope>NUCLEOTIDE SEQUENCE [LARGE SCALE GENOMIC DNA]</scope>
    <source>
        <strain evidence="8 9">LMG 18089</strain>
    </source>
</reference>
<evidence type="ECO:0000259" key="7">
    <source>
        <dbReference type="Pfam" id="PF01494"/>
    </source>
</evidence>
<dbReference type="InterPro" id="IPR036188">
    <property type="entry name" value="FAD/NAD-bd_sf"/>
</dbReference>
<dbReference type="InterPro" id="IPR050631">
    <property type="entry name" value="PheA/TfdB_FAD_monoxygenase"/>
</dbReference>
<dbReference type="PRINTS" id="PR00420">
    <property type="entry name" value="RNGMNOXGNASE"/>
</dbReference>
<evidence type="ECO:0000313" key="8">
    <source>
        <dbReference type="EMBL" id="VVG73814.1"/>
    </source>
</evidence>
<proteinExistence type="inferred from homology"/>
<keyword evidence="1 6" id="KW-0285">Flavoprotein</keyword>
<dbReference type="Proteomes" id="UP000364291">
    <property type="component" value="Unassembled WGS sequence"/>
</dbReference>
<name>A0A5E5PBU1_9BURK</name>
<dbReference type="SUPFAM" id="SSF51905">
    <property type="entry name" value="FAD/NAD(P)-binding domain"/>
    <property type="match status" value="1"/>
</dbReference>
<dbReference type="InterPro" id="IPR023786">
    <property type="entry name" value="3-HPP/3HCI_hydroxylase"/>
</dbReference>
<comment type="cofactor">
    <cofactor evidence="6">
        <name>FAD</name>
        <dbReference type="ChEBI" id="CHEBI:57692"/>
    </cofactor>
</comment>
<dbReference type="HAMAP" id="MF_01652">
    <property type="entry name" value="MhpA"/>
    <property type="match status" value="1"/>
</dbReference>
<evidence type="ECO:0000256" key="4">
    <source>
        <dbReference type="ARBA" id="ARBA00023002"/>
    </source>
</evidence>
<accession>A0A5E5PBU1</accession>
<comment type="similarity">
    <text evidence="6">Belongs to the PheA/TfdB FAD monooxygenase family.</text>
</comment>
<dbReference type="NCBIfam" id="NF004830">
    <property type="entry name" value="PRK06183.1-4"/>
    <property type="match status" value="1"/>
</dbReference>
<evidence type="ECO:0000256" key="1">
    <source>
        <dbReference type="ARBA" id="ARBA00022630"/>
    </source>
</evidence>
<sequence length="622" mass="68509">MSAFVNATNAADAAADTTADITTDVAIVGAGPVGLMIANILGLQGVRVTIVEKLDQLIDYPRAIGLDDEALRVFQAVGLADALLPHTTPDHWMRFLTSDGHCFASIEPRTDEFGWSRRNAFIQPLADRVLFEGLERFAHVDVRFGHSVETLAQDRRGVTLSTRTSDGEVRTIRAAYVVGADGGNSMIRRLLQVPFEGRTKPNQWIVVDVRNDPVGAPHVYLHCDHARPYVSAALPHGIRRFEFMVMPGETEEELSRPENMAALIRKVVAHPDRVDYIRKRVYTHNARLAETFRVDRVLLAGDAAHIMPVWQGQGYNSGIRDANNLGWKLAMVIKGQSLPSLLDTYTAERRPHARSMIHLSEVAGDIFAPTTRFGVRFRDAFVRSFNLFPSVKRYFVEMRFKPMPRYEAGVVLLPPAKSTGGWLAALLKRSGNSAPGRLLGLMSEKRDSWLGRRVYGHDPFASSPVGRLFIQPRVRTSRGDLQRLDDVIGNHFAVLGWGADPTFGLTARARAVAETLGVRFVLAKPDVQMAHTDDVPQGVIAIGDPLNRLKDWFGARSQSVVLLRPDRFVAGVCAPQEVSDALIELAGKVALADDAMRQPTPLRAPTNHTAAVARQSQQVAGA</sequence>
<keyword evidence="5 6" id="KW-0520">NAD</keyword>
<comment type="catalytic activity">
    <reaction evidence="6">
        <text>3-(3-hydroxyphenyl)propanoate + NADH + O2 + H(+) = 3-(2,3-dihydroxyphenyl)propanoate + NAD(+) + H2O</text>
        <dbReference type="Rhea" id="RHEA:24785"/>
        <dbReference type="ChEBI" id="CHEBI:15377"/>
        <dbReference type="ChEBI" id="CHEBI:15378"/>
        <dbReference type="ChEBI" id="CHEBI:15379"/>
        <dbReference type="ChEBI" id="CHEBI:46951"/>
        <dbReference type="ChEBI" id="CHEBI:57277"/>
        <dbReference type="ChEBI" id="CHEBI:57540"/>
        <dbReference type="ChEBI" id="CHEBI:57945"/>
        <dbReference type="EC" id="1.14.13.127"/>
    </reaction>
</comment>
<dbReference type="UniPathway" id="UPA00714"/>
<feature type="domain" description="FAD-binding" evidence="7">
    <location>
        <begin position="23"/>
        <end position="358"/>
    </location>
</feature>
<keyword evidence="2 6" id="KW-0058">Aromatic hydrocarbons catabolism</keyword>
<dbReference type="Pfam" id="PF01494">
    <property type="entry name" value="FAD_binding_3"/>
    <property type="match status" value="1"/>
</dbReference>
<dbReference type="Gene3D" id="3.50.50.60">
    <property type="entry name" value="FAD/NAD(P)-binding domain"/>
    <property type="match status" value="1"/>
</dbReference>